<reference evidence="8 9" key="1">
    <citation type="submission" date="2016-10" db="EMBL/GenBank/DDBJ databases">
        <authorList>
            <person name="de Groot N.N."/>
        </authorList>
    </citation>
    <scope>NUCLEOTIDE SEQUENCE [LARGE SCALE GENOMIC DNA]</scope>
    <source>
        <strain evidence="8 9">DSM 44637</strain>
    </source>
</reference>
<dbReference type="SUPFAM" id="SSF54373">
    <property type="entry name" value="FAD-linked reductases, C-terminal domain"/>
    <property type="match status" value="1"/>
</dbReference>
<name>A0A1I5YJW4_9PSEU</name>
<dbReference type="InterPro" id="IPR007867">
    <property type="entry name" value="GMC_OxRtase_C"/>
</dbReference>
<gene>
    <name evidence="8" type="ORF">SAMN05421854_112144</name>
</gene>
<sequence>MNDVLIVGGGLMGAAVARELRDAGPAVRIVIADGGPVIGPTPGQHLHDVADAEIWERYNQRVASGIQGFYTGVGPTADVGGSLADVEPGMYHLTSLGEDAAEMPAASIAWNAGGMGVHWTAATPAPWGEEIPSFADSEEWRSDLDRAAELLRVNRNPFPDTEAGSVVTATIEKLFADVDAPGRSVQPMPMAAQRDAAGVLRRTGPNVIFPPIADAATDPCFTLLTETRAIRLIHEGGKVRGAVVQDVRTGATREIRAAATVVCADTMRSPQLLFASGIRPPALGRYLNEHAFLTGRVLADPRRLGFDLSALPAQADGEIMIGHYWQPHSGAAQPFQAQIGVQAFTAEDGTRLACQVGTSLYIPTEIKADNRLEFSAEETDAMGMPRISVRFGWSGRDRELIEQARRTQQALGDALGSFDPATESALLDPGCSLHFTGTVRMGPADDGSSVCDPDCRVWGFDNLFVAGNGVVPTALVCNSTLTGMTTAVRAARAVTAALG</sequence>
<protein>
    <submittedName>
        <fullName evidence="8">Choline dehydrogenase</fullName>
    </submittedName>
</protein>
<dbReference type="InterPro" id="IPR003953">
    <property type="entry name" value="FAD-dep_OxRdtase_2_FAD-bd"/>
</dbReference>
<dbReference type="PANTHER" id="PTHR42784">
    <property type="entry name" value="PYRANOSE 2-OXIDASE"/>
    <property type="match status" value="1"/>
</dbReference>
<feature type="domain" description="FAD-dependent oxidoreductase 2 FAD-binding" evidence="6">
    <location>
        <begin position="90"/>
        <end position="269"/>
    </location>
</feature>
<evidence type="ECO:0000256" key="5">
    <source>
        <dbReference type="ARBA" id="ARBA00023002"/>
    </source>
</evidence>
<keyword evidence="5" id="KW-0560">Oxidoreductase</keyword>
<comment type="similarity">
    <text evidence="2">Belongs to the GMC oxidoreductase family.</text>
</comment>
<dbReference type="AlphaFoldDB" id="A0A1I5YJW4"/>
<evidence type="ECO:0000313" key="8">
    <source>
        <dbReference type="EMBL" id="SFQ44440.1"/>
    </source>
</evidence>
<accession>A0A1I5YJW4</accession>
<organism evidence="8 9">
    <name type="scientific">Amycolatopsis rubida</name>
    <dbReference type="NCBI Taxonomy" id="112413"/>
    <lineage>
        <taxon>Bacteria</taxon>
        <taxon>Bacillati</taxon>
        <taxon>Actinomycetota</taxon>
        <taxon>Actinomycetes</taxon>
        <taxon>Pseudonocardiales</taxon>
        <taxon>Pseudonocardiaceae</taxon>
        <taxon>Amycolatopsis</taxon>
    </lineage>
</organism>
<feature type="domain" description="Glucose-methanol-choline oxidoreductase C-terminal" evidence="7">
    <location>
        <begin position="369"/>
        <end position="487"/>
    </location>
</feature>
<keyword evidence="4" id="KW-0274">FAD</keyword>
<evidence type="ECO:0000259" key="7">
    <source>
        <dbReference type="Pfam" id="PF05199"/>
    </source>
</evidence>
<dbReference type="STRING" id="112413.SAMN05421854_112144"/>
<dbReference type="Pfam" id="PF05199">
    <property type="entry name" value="GMC_oxred_C"/>
    <property type="match status" value="1"/>
</dbReference>
<dbReference type="SUPFAM" id="SSF51905">
    <property type="entry name" value="FAD/NAD(P)-binding domain"/>
    <property type="match status" value="1"/>
</dbReference>
<dbReference type="InterPro" id="IPR036188">
    <property type="entry name" value="FAD/NAD-bd_sf"/>
</dbReference>
<dbReference type="InterPro" id="IPR051473">
    <property type="entry name" value="P2Ox-like"/>
</dbReference>
<dbReference type="PANTHER" id="PTHR42784:SF1">
    <property type="entry name" value="PYRANOSE 2-OXIDASE"/>
    <property type="match status" value="1"/>
</dbReference>
<keyword evidence="3" id="KW-0285">Flavoprotein</keyword>
<comment type="cofactor">
    <cofactor evidence="1">
        <name>FAD</name>
        <dbReference type="ChEBI" id="CHEBI:57692"/>
    </cofactor>
</comment>
<evidence type="ECO:0000256" key="4">
    <source>
        <dbReference type="ARBA" id="ARBA00022827"/>
    </source>
</evidence>
<evidence type="ECO:0000259" key="6">
    <source>
        <dbReference type="Pfam" id="PF00890"/>
    </source>
</evidence>
<evidence type="ECO:0000256" key="2">
    <source>
        <dbReference type="ARBA" id="ARBA00010790"/>
    </source>
</evidence>
<dbReference type="Pfam" id="PF00890">
    <property type="entry name" value="FAD_binding_2"/>
    <property type="match status" value="1"/>
</dbReference>
<dbReference type="Gene3D" id="3.50.50.60">
    <property type="entry name" value="FAD/NAD(P)-binding domain"/>
    <property type="match status" value="2"/>
</dbReference>
<evidence type="ECO:0000256" key="3">
    <source>
        <dbReference type="ARBA" id="ARBA00022630"/>
    </source>
</evidence>
<proteinExistence type="inferred from homology"/>
<dbReference type="RefSeq" id="WP_244287378.1">
    <property type="nucleotide sequence ID" value="NZ_FOWC01000012.1"/>
</dbReference>
<dbReference type="GO" id="GO:0016614">
    <property type="term" value="F:oxidoreductase activity, acting on CH-OH group of donors"/>
    <property type="evidence" value="ECO:0007669"/>
    <property type="project" value="InterPro"/>
</dbReference>
<dbReference type="EMBL" id="FOWC01000012">
    <property type="protein sequence ID" value="SFQ44440.1"/>
    <property type="molecule type" value="Genomic_DNA"/>
</dbReference>
<evidence type="ECO:0000313" key="9">
    <source>
        <dbReference type="Proteomes" id="UP000199137"/>
    </source>
</evidence>
<dbReference type="Proteomes" id="UP000199137">
    <property type="component" value="Unassembled WGS sequence"/>
</dbReference>
<evidence type="ECO:0000256" key="1">
    <source>
        <dbReference type="ARBA" id="ARBA00001974"/>
    </source>
</evidence>